<gene>
    <name evidence="2" type="ORF">ANANG_G00074720</name>
</gene>
<dbReference type="AlphaFoldDB" id="A0A9D3S056"/>
<feature type="region of interest" description="Disordered" evidence="1">
    <location>
        <begin position="70"/>
        <end position="219"/>
    </location>
</feature>
<protein>
    <submittedName>
        <fullName evidence="2">Uncharacterized protein</fullName>
    </submittedName>
</protein>
<evidence type="ECO:0000256" key="1">
    <source>
        <dbReference type="SAM" id="MobiDB-lite"/>
    </source>
</evidence>
<comment type="caution">
    <text evidence="2">The sequence shown here is derived from an EMBL/GenBank/DDBJ whole genome shotgun (WGS) entry which is preliminary data.</text>
</comment>
<name>A0A9D3S056_ANGAN</name>
<organism evidence="2 3">
    <name type="scientific">Anguilla anguilla</name>
    <name type="common">European freshwater eel</name>
    <name type="synonym">Muraena anguilla</name>
    <dbReference type="NCBI Taxonomy" id="7936"/>
    <lineage>
        <taxon>Eukaryota</taxon>
        <taxon>Metazoa</taxon>
        <taxon>Chordata</taxon>
        <taxon>Craniata</taxon>
        <taxon>Vertebrata</taxon>
        <taxon>Euteleostomi</taxon>
        <taxon>Actinopterygii</taxon>
        <taxon>Neopterygii</taxon>
        <taxon>Teleostei</taxon>
        <taxon>Anguilliformes</taxon>
        <taxon>Anguillidae</taxon>
        <taxon>Anguilla</taxon>
    </lineage>
</organism>
<sequence>MQDGSCDQALPLSVMLKEACPGQGDGAFSQAWADGELYLDSLPQVVDGAEGEGFPELSSFLSQDEIDRSLDLAREAFAQEEGEPNQDPPQTTPLPTPKDLPQAAGPAPRPLPQGGRSTCASAPWPRRCTSRTGRGWPTRTCRSASALPPPASSAAARPPSSRSCPPSSRAPATLITMATRKRPPPTVATCPPRARATLSGWPRPLQGRSLWPRPVSPRS</sequence>
<reference evidence="2" key="1">
    <citation type="submission" date="2021-01" db="EMBL/GenBank/DDBJ databases">
        <title>A chromosome-scale assembly of European eel, Anguilla anguilla.</title>
        <authorList>
            <person name="Henkel C."/>
            <person name="Jong-Raadsen S.A."/>
            <person name="Dufour S."/>
            <person name="Weltzien F.-A."/>
            <person name="Palstra A.P."/>
            <person name="Pelster B."/>
            <person name="Spaink H.P."/>
            <person name="Van Den Thillart G.E."/>
            <person name="Jansen H."/>
            <person name="Zahm M."/>
            <person name="Klopp C."/>
            <person name="Cedric C."/>
            <person name="Louis A."/>
            <person name="Berthelot C."/>
            <person name="Parey E."/>
            <person name="Roest Crollius H."/>
            <person name="Montfort J."/>
            <person name="Robinson-Rechavi M."/>
            <person name="Bucao C."/>
            <person name="Bouchez O."/>
            <person name="Gislard M."/>
            <person name="Lluch J."/>
            <person name="Milhes M."/>
            <person name="Lampietro C."/>
            <person name="Lopez Roques C."/>
            <person name="Donnadieu C."/>
            <person name="Braasch I."/>
            <person name="Desvignes T."/>
            <person name="Postlethwait J."/>
            <person name="Bobe J."/>
            <person name="Guiguen Y."/>
            <person name="Dirks R."/>
        </authorList>
    </citation>
    <scope>NUCLEOTIDE SEQUENCE</scope>
    <source>
        <strain evidence="2">Tag_6206</strain>
        <tissue evidence="2">Liver</tissue>
    </source>
</reference>
<feature type="compositionally biased region" description="Low complexity" evidence="1">
    <location>
        <begin position="142"/>
        <end position="172"/>
    </location>
</feature>
<feature type="compositionally biased region" description="Pro residues" evidence="1">
    <location>
        <begin position="86"/>
        <end position="98"/>
    </location>
</feature>
<evidence type="ECO:0000313" key="2">
    <source>
        <dbReference type="EMBL" id="KAG5849720.1"/>
    </source>
</evidence>
<accession>A0A9D3S056</accession>
<evidence type="ECO:0000313" key="3">
    <source>
        <dbReference type="Proteomes" id="UP001044222"/>
    </source>
</evidence>
<dbReference type="Proteomes" id="UP001044222">
    <property type="component" value="Unassembled WGS sequence"/>
</dbReference>
<keyword evidence="3" id="KW-1185">Reference proteome</keyword>
<proteinExistence type="predicted"/>
<dbReference type="EMBL" id="JAFIRN010000004">
    <property type="protein sequence ID" value="KAG5849720.1"/>
    <property type="molecule type" value="Genomic_DNA"/>
</dbReference>